<evidence type="ECO:0000313" key="2">
    <source>
        <dbReference type="Proteomes" id="UP000805649"/>
    </source>
</evidence>
<keyword evidence="2" id="KW-1185">Reference proteome</keyword>
<comment type="caution">
    <text evidence="1">The sequence shown here is derived from an EMBL/GenBank/DDBJ whole genome shotgun (WGS) entry which is preliminary data.</text>
</comment>
<protein>
    <submittedName>
        <fullName evidence="1">Uncharacterized protein</fullName>
    </submittedName>
</protein>
<sequence>MTNQLINELTYGNIKRLARYLSLPAHENIANPSEEWFREQEARLCELPGVCLRPSINSLNMINLLRRGLMKLSEKQSLPFVPDSAWLCRTHRALNPWRIRSLFALLASEVMDKFERMRRLVRNNSDLAQSPFFRQHVRRMTSIQALWMDRDTFEQLFGHAPVVMEKVVSQCEACICAVVGGDTRLLVDLRAHLLSRGREFVPVLLRVVEAWINAFEDKAESLLGESALLAEELRRIRVEIGIRRHRRRERCRQAGKSLPYSKAKHNDNSNVGLAPKNNRGSASRRPSAASGSVHPSTSRFGEHTLDTSYLYPTHSSRMPATNDNAYSNPFGDEHEDDDEEAFADDQDANAGNPIWMEQLSGFYERQAAQSNEPAFDNSSVHPAFRNSDSPSIANDGETSRSQRETIRDQPATPSSATSRDAQNRVAGPSSSLSTRAPPPLTTAGTSRREPTTDTRSLWEEASVYSARNVNELTQEEQRRLNAAFIAALSDDPLPQLQSSASSAYSVPASMVQRESRARSRLQELATPDATDSKNRPTGSAKRSSSRVSEAVSYPPPSPASNAMTQDSSAASCWPSSSAPHAPARTAVSDAAATAREAWQARFASEYNSSNETSAARSRRSSTSHRSNSEWSSRQDDVASSASSIYSTDAEHQNDMWAQVVDVLRGGRVVYEDDATTVMSGSTARR</sequence>
<proteinExistence type="predicted"/>
<dbReference type="Proteomes" id="UP000805649">
    <property type="component" value="Unassembled WGS sequence"/>
</dbReference>
<organism evidence="1 2">
    <name type="scientific">Colletotrichum truncatum</name>
    <name type="common">Anthracnose fungus</name>
    <name type="synonym">Colletotrichum capsici</name>
    <dbReference type="NCBI Taxonomy" id="5467"/>
    <lineage>
        <taxon>Eukaryota</taxon>
        <taxon>Fungi</taxon>
        <taxon>Dikarya</taxon>
        <taxon>Ascomycota</taxon>
        <taxon>Pezizomycotina</taxon>
        <taxon>Sordariomycetes</taxon>
        <taxon>Hypocreomycetidae</taxon>
        <taxon>Glomerellales</taxon>
        <taxon>Glomerellaceae</taxon>
        <taxon>Colletotrichum</taxon>
        <taxon>Colletotrichum truncatum species complex</taxon>
    </lineage>
</organism>
<name>A0ACC3YJL7_COLTU</name>
<evidence type="ECO:0000313" key="1">
    <source>
        <dbReference type="EMBL" id="KAL0932068.1"/>
    </source>
</evidence>
<dbReference type="EMBL" id="VUJX02000009">
    <property type="protein sequence ID" value="KAL0932068.1"/>
    <property type="molecule type" value="Genomic_DNA"/>
</dbReference>
<accession>A0ACC3YJL7</accession>
<reference evidence="1 2" key="1">
    <citation type="journal article" date="2020" name="Phytopathology">
        <title>Genome Sequence Resources of Colletotrichum truncatum, C. plurivorum, C. musicola, and C. sojae: Four Species Pathogenic to Soybean (Glycine max).</title>
        <authorList>
            <person name="Rogerio F."/>
            <person name="Boufleur T.R."/>
            <person name="Ciampi-Guillardi M."/>
            <person name="Sukno S.A."/>
            <person name="Thon M.R."/>
            <person name="Massola Junior N.S."/>
            <person name="Baroncelli R."/>
        </authorList>
    </citation>
    <scope>NUCLEOTIDE SEQUENCE [LARGE SCALE GENOMIC DNA]</scope>
    <source>
        <strain evidence="1 2">CMES1059</strain>
    </source>
</reference>
<gene>
    <name evidence="1" type="ORF">CTRU02_213021</name>
</gene>